<dbReference type="Gene3D" id="3.40.50.2300">
    <property type="match status" value="1"/>
</dbReference>
<evidence type="ECO:0000256" key="2">
    <source>
        <dbReference type="PROSITE-ProRule" id="PRU00169"/>
    </source>
</evidence>
<organism evidence="6 7">
    <name type="scientific">Rugosimonospora africana</name>
    <dbReference type="NCBI Taxonomy" id="556532"/>
    <lineage>
        <taxon>Bacteria</taxon>
        <taxon>Bacillati</taxon>
        <taxon>Actinomycetota</taxon>
        <taxon>Actinomycetes</taxon>
        <taxon>Micromonosporales</taxon>
        <taxon>Micromonosporaceae</taxon>
        <taxon>Rugosimonospora</taxon>
    </lineage>
</organism>
<dbReference type="GO" id="GO:0006355">
    <property type="term" value="P:regulation of DNA-templated transcription"/>
    <property type="evidence" value="ECO:0007669"/>
    <property type="project" value="InterPro"/>
</dbReference>
<evidence type="ECO:0000259" key="4">
    <source>
        <dbReference type="PROSITE" id="PS50110"/>
    </source>
</evidence>
<dbReference type="GO" id="GO:0000156">
    <property type="term" value="F:phosphorelay response regulator activity"/>
    <property type="evidence" value="ECO:0007669"/>
    <property type="project" value="TreeGrafter"/>
</dbReference>
<protein>
    <submittedName>
        <fullName evidence="6">DNA-binding response regulator</fullName>
    </submittedName>
</protein>
<evidence type="ECO:0000259" key="5">
    <source>
        <dbReference type="PROSITE" id="PS51755"/>
    </source>
</evidence>
<dbReference type="InterPro" id="IPR001789">
    <property type="entry name" value="Sig_transdc_resp-reg_receiver"/>
</dbReference>
<dbReference type="PROSITE" id="PS51755">
    <property type="entry name" value="OMPR_PHOB"/>
    <property type="match status" value="1"/>
</dbReference>
<dbReference type="GO" id="GO:0000976">
    <property type="term" value="F:transcription cis-regulatory region binding"/>
    <property type="evidence" value="ECO:0007669"/>
    <property type="project" value="TreeGrafter"/>
</dbReference>
<feature type="domain" description="OmpR/PhoB-type" evidence="5">
    <location>
        <begin position="145"/>
        <end position="240"/>
    </location>
</feature>
<feature type="domain" description="Response regulatory" evidence="4">
    <location>
        <begin position="23"/>
        <end position="137"/>
    </location>
</feature>
<dbReference type="SUPFAM" id="SSF52172">
    <property type="entry name" value="CheY-like"/>
    <property type="match status" value="1"/>
</dbReference>
<dbReference type="AlphaFoldDB" id="A0A8J3QVT4"/>
<feature type="modified residue" description="4-aspartylphosphate" evidence="2">
    <location>
        <position position="72"/>
    </location>
</feature>
<evidence type="ECO:0000256" key="1">
    <source>
        <dbReference type="ARBA" id="ARBA00023125"/>
    </source>
</evidence>
<dbReference type="Pfam" id="PF00072">
    <property type="entry name" value="Response_reg"/>
    <property type="match status" value="1"/>
</dbReference>
<dbReference type="InterPro" id="IPR011006">
    <property type="entry name" value="CheY-like_superfamily"/>
</dbReference>
<feature type="DNA-binding region" description="OmpR/PhoB-type" evidence="3">
    <location>
        <begin position="145"/>
        <end position="240"/>
    </location>
</feature>
<dbReference type="GO" id="GO:0005829">
    <property type="term" value="C:cytosol"/>
    <property type="evidence" value="ECO:0007669"/>
    <property type="project" value="TreeGrafter"/>
</dbReference>
<dbReference type="PROSITE" id="PS50110">
    <property type="entry name" value="RESPONSE_REGULATORY"/>
    <property type="match status" value="1"/>
</dbReference>
<keyword evidence="1 3" id="KW-0238">DNA-binding</keyword>
<dbReference type="InterPro" id="IPR001867">
    <property type="entry name" value="OmpR/PhoB-type_DNA-bd"/>
</dbReference>
<accession>A0A8J3QVT4</accession>
<sequence length="241" mass="26545">MARYPRVPVPSGLREELRMCVMRVLVVEDFEILARTIATGLRREGMAVDLAYDGADALEHLVATRYDIVVLDRDLPRVHGDDVCRQIVAGHPHSRVLMLTAAGAVTDRVEGLGLGADDYLPKPFDFAELVARIRAIARRPTSALPPTLSSGQITLDPSLRTATRAGHRLELSPKEFAVLECLLAADGRLVTAEELLERVWDEAADPFTTTVKTTIRRLRAKLGDPPVIHTVREGGYRIEAP</sequence>
<proteinExistence type="predicted"/>
<dbReference type="Gene3D" id="1.10.10.10">
    <property type="entry name" value="Winged helix-like DNA-binding domain superfamily/Winged helix DNA-binding domain"/>
    <property type="match status" value="1"/>
</dbReference>
<dbReference type="Pfam" id="PF00486">
    <property type="entry name" value="Trans_reg_C"/>
    <property type="match status" value="1"/>
</dbReference>
<dbReference type="InterPro" id="IPR039420">
    <property type="entry name" value="WalR-like"/>
</dbReference>
<dbReference type="InterPro" id="IPR036388">
    <property type="entry name" value="WH-like_DNA-bd_sf"/>
</dbReference>
<keyword evidence="2" id="KW-0597">Phosphoprotein</keyword>
<evidence type="ECO:0000313" key="6">
    <source>
        <dbReference type="EMBL" id="GIH18405.1"/>
    </source>
</evidence>
<dbReference type="SMART" id="SM00862">
    <property type="entry name" value="Trans_reg_C"/>
    <property type="match status" value="1"/>
</dbReference>
<keyword evidence="7" id="KW-1185">Reference proteome</keyword>
<name>A0A8J3QVT4_9ACTN</name>
<dbReference type="PANTHER" id="PTHR48111:SF36">
    <property type="entry name" value="TRANSCRIPTIONAL REGULATORY PROTEIN CUTR"/>
    <property type="match status" value="1"/>
</dbReference>
<dbReference type="EMBL" id="BONZ01000066">
    <property type="protein sequence ID" value="GIH18405.1"/>
    <property type="molecule type" value="Genomic_DNA"/>
</dbReference>
<gene>
    <name evidence="6" type="ORF">Raf01_65770</name>
</gene>
<evidence type="ECO:0000313" key="7">
    <source>
        <dbReference type="Proteomes" id="UP000642748"/>
    </source>
</evidence>
<dbReference type="Proteomes" id="UP000642748">
    <property type="component" value="Unassembled WGS sequence"/>
</dbReference>
<reference evidence="6" key="1">
    <citation type="submission" date="2021-01" db="EMBL/GenBank/DDBJ databases">
        <title>Whole genome shotgun sequence of Rugosimonospora africana NBRC 104875.</title>
        <authorList>
            <person name="Komaki H."/>
            <person name="Tamura T."/>
        </authorList>
    </citation>
    <scope>NUCLEOTIDE SEQUENCE</scope>
    <source>
        <strain evidence="6">NBRC 104875</strain>
    </source>
</reference>
<comment type="caution">
    <text evidence="6">The sequence shown here is derived from an EMBL/GenBank/DDBJ whole genome shotgun (WGS) entry which is preliminary data.</text>
</comment>
<evidence type="ECO:0000256" key="3">
    <source>
        <dbReference type="PROSITE-ProRule" id="PRU01091"/>
    </source>
</evidence>
<dbReference type="Gene3D" id="6.10.250.690">
    <property type="match status" value="1"/>
</dbReference>
<dbReference type="SMART" id="SM00448">
    <property type="entry name" value="REC"/>
    <property type="match status" value="1"/>
</dbReference>
<dbReference type="CDD" id="cd00383">
    <property type="entry name" value="trans_reg_C"/>
    <property type="match status" value="1"/>
</dbReference>
<dbReference type="GO" id="GO:0032993">
    <property type="term" value="C:protein-DNA complex"/>
    <property type="evidence" value="ECO:0007669"/>
    <property type="project" value="TreeGrafter"/>
</dbReference>
<dbReference type="PANTHER" id="PTHR48111">
    <property type="entry name" value="REGULATOR OF RPOS"/>
    <property type="match status" value="1"/>
</dbReference>